<evidence type="ECO:0000313" key="2">
    <source>
        <dbReference type="EMBL" id="MEK8025176.1"/>
    </source>
</evidence>
<keyword evidence="1" id="KW-0732">Signal</keyword>
<gene>
    <name evidence="2" type="ORF">AACH11_04275</name>
</gene>
<protein>
    <recommendedName>
        <fullName evidence="4">DUF3108 domain-containing protein</fullName>
    </recommendedName>
</protein>
<comment type="caution">
    <text evidence="2">The sequence shown here is derived from an EMBL/GenBank/DDBJ whole genome shotgun (WGS) entry which is preliminary data.</text>
</comment>
<accession>A0ABU9B635</accession>
<proteinExistence type="predicted"/>
<feature type="signal peptide" evidence="1">
    <location>
        <begin position="1"/>
        <end position="37"/>
    </location>
</feature>
<sequence>MPHPVQPPRPLSHPLRALLTAGWLIVAAGLSPACAQAAPSQEITPAERALFLEPSLGGLKAGTALDYRMRRSGTLDSPFDDDARLTLSPRADQACCAAQVRFLSGERTVKLPDIDLPEANPVLLGFLEYDIREMERATGGKANYFRKRIRMALAEGPALQPVTLRWQGRPLAGVAVTITPYADDPLRARYGKLADKRYTFWRAAGLPGRLAGVRTQVIEAGTTTPLATTELWLQGLELPATTP</sequence>
<dbReference type="RefSeq" id="WP_341372954.1">
    <property type="nucleotide sequence ID" value="NZ_JBBUTF010000003.1"/>
</dbReference>
<reference evidence="2 3" key="1">
    <citation type="submission" date="2024-04" db="EMBL/GenBank/DDBJ databases">
        <title>Novel species of the genus Ideonella isolated from streams.</title>
        <authorList>
            <person name="Lu H."/>
        </authorList>
    </citation>
    <scope>NUCLEOTIDE SEQUENCE [LARGE SCALE GENOMIC DNA]</scope>
    <source>
        <strain evidence="2 3">BYS139W</strain>
    </source>
</reference>
<evidence type="ECO:0000313" key="3">
    <source>
        <dbReference type="Proteomes" id="UP001368500"/>
    </source>
</evidence>
<organism evidence="2 3">
    <name type="scientific">Pseudaquabacterium rugosum</name>
    <dbReference type="NCBI Taxonomy" id="2984194"/>
    <lineage>
        <taxon>Bacteria</taxon>
        <taxon>Pseudomonadati</taxon>
        <taxon>Pseudomonadota</taxon>
        <taxon>Betaproteobacteria</taxon>
        <taxon>Burkholderiales</taxon>
        <taxon>Sphaerotilaceae</taxon>
        <taxon>Pseudaquabacterium</taxon>
    </lineage>
</organism>
<name>A0ABU9B635_9BURK</name>
<evidence type="ECO:0008006" key="4">
    <source>
        <dbReference type="Google" id="ProtNLM"/>
    </source>
</evidence>
<dbReference type="EMBL" id="JBBUTF010000003">
    <property type="protein sequence ID" value="MEK8025176.1"/>
    <property type="molecule type" value="Genomic_DNA"/>
</dbReference>
<keyword evidence="3" id="KW-1185">Reference proteome</keyword>
<feature type="chain" id="PRO_5046041869" description="DUF3108 domain-containing protein" evidence="1">
    <location>
        <begin position="38"/>
        <end position="243"/>
    </location>
</feature>
<dbReference type="Proteomes" id="UP001368500">
    <property type="component" value="Unassembled WGS sequence"/>
</dbReference>
<evidence type="ECO:0000256" key="1">
    <source>
        <dbReference type="SAM" id="SignalP"/>
    </source>
</evidence>